<dbReference type="AlphaFoldDB" id="A0A375CH81"/>
<organism evidence="1">
    <name type="scientific">Cupriavidus taiwanensis</name>
    <dbReference type="NCBI Taxonomy" id="164546"/>
    <lineage>
        <taxon>Bacteria</taxon>
        <taxon>Pseudomonadati</taxon>
        <taxon>Pseudomonadota</taxon>
        <taxon>Betaproteobacteria</taxon>
        <taxon>Burkholderiales</taxon>
        <taxon>Burkholderiaceae</taxon>
        <taxon>Cupriavidus</taxon>
    </lineage>
</organism>
<sequence>MGWPDTVSCPAFFFCGERGVTFLTASRNTLRRDPPVRGNTPCAVLAGPPSSVREAVKTPVPTHFASRRRLTMEQSKTIKTLK</sequence>
<comment type="caution">
    <text evidence="1">The sequence shown here is derived from an EMBL/GenBank/DDBJ whole genome shotgun (WGS) entry which is preliminary data.</text>
</comment>
<accession>A0A375CH81</accession>
<reference evidence="1" key="1">
    <citation type="submission" date="2018-01" db="EMBL/GenBank/DDBJ databases">
        <authorList>
            <person name="Clerissi C."/>
        </authorList>
    </citation>
    <scope>NUCLEOTIDE SEQUENCE</scope>
    <source>
        <strain evidence="1">Cupriavidus taiwanensis STM 3521</strain>
    </source>
</reference>
<protein>
    <submittedName>
        <fullName evidence="1">Uncharacterized protein</fullName>
    </submittedName>
</protein>
<name>A0A375CH81_9BURK</name>
<dbReference type="Proteomes" id="UP000256297">
    <property type="component" value="Chromosome CBM2589_a"/>
</dbReference>
<proteinExistence type="predicted"/>
<evidence type="ECO:0000313" key="1">
    <source>
        <dbReference type="EMBL" id="SOY69749.1"/>
    </source>
</evidence>
<dbReference type="EMBL" id="OFSP01000039">
    <property type="protein sequence ID" value="SOY69749.1"/>
    <property type="molecule type" value="Genomic_DNA"/>
</dbReference>
<gene>
    <name evidence="1" type="ORF">CBM2589_A91084</name>
</gene>